<evidence type="ECO:0000259" key="3">
    <source>
        <dbReference type="PROSITE" id="PS51371"/>
    </source>
</evidence>
<keyword evidence="1 2" id="KW-0129">CBS domain</keyword>
<dbReference type="Gene3D" id="3.10.580.10">
    <property type="entry name" value="CBS-domain"/>
    <property type="match status" value="1"/>
</dbReference>
<dbReference type="RefSeq" id="WP_109872075.1">
    <property type="nucleotide sequence ID" value="NZ_QGNA01000004.1"/>
</dbReference>
<protein>
    <recommendedName>
        <fullName evidence="3">CBS domain-containing protein</fullName>
    </recommendedName>
</protein>
<dbReference type="AlphaFoldDB" id="A0A317FCM1"/>
<dbReference type="SUPFAM" id="SSF54631">
    <property type="entry name" value="CBS-domain pair"/>
    <property type="match status" value="1"/>
</dbReference>
<dbReference type="InterPro" id="IPR051257">
    <property type="entry name" value="Diverse_CBS-Domain"/>
</dbReference>
<gene>
    <name evidence="4" type="ORF">DFH01_19165</name>
</gene>
<keyword evidence="5" id="KW-1185">Reference proteome</keyword>
<evidence type="ECO:0000313" key="4">
    <source>
        <dbReference type="EMBL" id="PWS35709.1"/>
    </source>
</evidence>
<dbReference type="PANTHER" id="PTHR43080">
    <property type="entry name" value="CBS DOMAIN-CONTAINING PROTEIN CBSX3, MITOCHONDRIAL"/>
    <property type="match status" value="1"/>
</dbReference>
<comment type="caution">
    <text evidence="4">The sequence shown here is derived from an EMBL/GenBank/DDBJ whole genome shotgun (WGS) entry which is preliminary data.</text>
</comment>
<feature type="domain" description="CBS" evidence="3">
    <location>
        <begin position="96"/>
        <end position="153"/>
    </location>
</feature>
<name>A0A317FCM1_9PROT</name>
<dbReference type="PROSITE" id="PS51371">
    <property type="entry name" value="CBS"/>
    <property type="match status" value="2"/>
</dbReference>
<organism evidence="4 5">
    <name type="scientific">Falsiroseomonas bella</name>
    <dbReference type="NCBI Taxonomy" id="2184016"/>
    <lineage>
        <taxon>Bacteria</taxon>
        <taxon>Pseudomonadati</taxon>
        <taxon>Pseudomonadota</taxon>
        <taxon>Alphaproteobacteria</taxon>
        <taxon>Acetobacterales</taxon>
        <taxon>Roseomonadaceae</taxon>
        <taxon>Falsiroseomonas</taxon>
    </lineage>
</organism>
<dbReference type="EMBL" id="QGNA01000004">
    <property type="protein sequence ID" value="PWS35709.1"/>
    <property type="molecule type" value="Genomic_DNA"/>
</dbReference>
<sequence>MRARDLMTTAVVTVTTDTRLSDIAHLLAQRGISAVPVLGPEGELLGIVTEADLVRRLAGEAASRPKGWLSAVLTRRPEATAAGFARLHGQLAGDVMTTEIVAVEEDTPAEAIAGLMEQHGVKRVPVLREGRLVGIVSRADLLGLAFGVPTAPETEISDARLLRSVEQALREQPWADAWLVFPSVEGGVVTFHGWCRSPDVERALRVLAEGHPGVKGVRMQLRRAPRFMIGVP</sequence>
<dbReference type="InterPro" id="IPR017080">
    <property type="entry name" value="UCP036990_CBS_BON"/>
</dbReference>
<dbReference type="SMART" id="SM00116">
    <property type="entry name" value="CBS"/>
    <property type="match status" value="2"/>
</dbReference>
<evidence type="ECO:0000256" key="2">
    <source>
        <dbReference type="PROSITE-ProRule" id="PRU00703"/>
    </source>
</evidence>
<dbReference type="OrthoDB" id="9783590at2"/>
<dbReference type="CDD" id="cd04586">
    <property type="entry name" value="CBS_pair_BON_assoc"/>
    <property type="match status" value="1"/>
</dbReference>
<accession>A0A317FCM1</accession>
<dbReference type="InterPro" id="IPR000644">
    <property type="entry name" value="CBS_dom"/>
</dbReference>
<feature type="domain" description="CBS" evidence="3">
    <location>
        <begin position="7"/>
        <end position="63"/>
    </location>
</feature>
<dbReference type="InterPro" id="IPR046342">
    <property type="entry name" value="CBS_dom_sf"/>
</dbReference>
<dbReference type="PANTHER" id="PTHR43080:SF26">
    <property type="entry name" value="REGULATORY PROTEIN"/>
    <property type="match status" value="1"/>
</dbReference>
<dbReference type="Pfam" id="PF00571">
    <property type="entry name" value="CBS"/>
    <property type="match status" value="2"/>
</dbReference>
<proteinExistence type="predicted"/>
<evidence type="ECO:0000313" key="5">
    <source>
        <dbReference type="Proteomes" id="UP000245765"/>
    </source>
</evidence>
<evidence type="ECO:0000256" key="1">
    <source>
        <dbReference type="ARBA" id="ARBA00023122"/>
    </source>
</evidence>
<dbReference type="PIRSF" id="PIRSF036990">
    <property type="entry name" value="UCP036990_CBS_BON"/>
    <property type="match status" value="1"/>
</dbReference>
<dbReference type="Proteomes" id="UP000245765">
    <property type="component" value="Unassembled WGS sequence"/>
</dbReference>
<reference evidence="5" key="1">
    <citation type="submission" date="2018-05" db="EMBL/GenBank/DDBJ databases">
        <authorList>
            <person name="Du Z."/>
            <person name="Wang X."/>
        </authorList>
    </citation>
    <scope>NUCLEOTIDE SEQUENCE [LARGE SCALE GENOMIC DNA]</scope>
    <source>
        <strain evidence="5">CQN31</strain>
    </source>
</reference>